<dbReference type="Proteomes" id="UP000219688">
    <property type="component" value="Unassembled WGS sequence"/>
</dbReference>
<evidence type="ECO:0000313" key="2">
    <source>
        <dbReference type="EMBL" id="SOC56342.1"/>
    </source>
</evidence>
<organism evidence="2 3">
    <name type="scientific">Ornithinimicrobium cerasi</name>
    <dbReference type="NCBI Taxonomy" id="2248773"/>
    <lineage>
        <taxon>Bacteria</taxon>
        <taxon>Bacillati</taxon>
        <taxon>Actinomycetota</taxon>
        <taxon>Actinomycetes</taxon>
        <taxon>Micrococcales</taxon>
        <taxon>Ornithinimicrobiaceae</taxon>
        <taxon>Ornithinimicrobium</taxon>
    </lineage>
</organism>
<dbReference type="Gene3D" id="3.90.920.10">
    <property type="entry name" value="DNA primase, PRIM domain"/>
    <property type="match status" value="1"/>
</dbReference>
<dbReference type="EMBL" id="OBQK01000007">
    <property type="protein sequence ID" value="SOC56342.1"/>
    <property type="molecule type" value="Genomic_DNA"/>
</dbReference>
<dbReference type="InterPro" id="IPR052171">
    <property type="entry name" value="NHEJ_LigD"/>
</dbReference>
<dbReference type="STRING" id="1122622.GCA_000421185_01161"/>
<dbReference type="PANTHER" id="PTHR42705:SF2">
    <property type="entry name" value="BIFUNCTIONAL NON-HOMOLOGOUS END JOINING PROTEIN LIGD"/>
    <property type="match status" value="1"/>
</dbReference>
<dbReference type="InterPro" id="IPR033649">
    <property type="entry name" value="MtLigD_Pol-like"/>
</dbReference>
<feature type="domain" description="DNA ligase D polymerase" evidence="1">
    <location>
        <begin position="31"/>
        <end position="273"/>
    </location>
</feature>
<dbReference type="Pfam" id="PF21686">
    <property type="entry name" value="LigD_Prim-Pol"/>
    <property type="match status" value="1"/>
</dbReference>
<accession>A0A285VQK7</accession>
<dbReference type="RefSeq" id="WP_097188468.1">
    <property type="nucleotide sequence ID" value="NZ_OBQK01000007.1"/>
</dbReference>
<evidence type="ECO:0000259" key="1">
    <source>
        <dbReference type="Pfam" id="PF21686"/>
    </source>
</evidence>
<dbReference type="NCBIfam" id="TIGR02778">
    <property type="entry name" value="ligD_pol"/>
    <property type="match status" value="1"/>
</dbReference>
<dbReference type="AlphaFoldDB" id="A0A285VQK7"/>
<sequence length="284" mass="30850">MTSSRTAVSVAGRTLHVSNLDKVLYPATGTTKGEVLTYYVTHAEQILPELADRPVTRIRWPEGVEQDHFFEKNLPPGAPDWLPRVTVPTPGSSRGRDTLTFPLVTDLAALVYLVNLGSLELHVPQWRVDGDGTPLPPDRMVVDLDPGPGAGLHECAVVALMVRERLEAVGLPTRPVTSGSKGMQLYGELEGTRTSDEVSTVARALAEQLETEHPGLVTARMTKALRPGKVFLDWSQNNGAKTTICPWSLRGRTRPQVALPRTWEEVGAAAAGEAELVQVTIEEV</sequence>
<keyword evidence="3" id="KW-1185">Reference proteome</keyword>
<proteinExistence type="predicted"/>
<dbReference type="CDD" id="cd04863">
    <property type="entry name" value="MtLigD_Pol_like"/>
    <property type="match status" value="1"/>
</dbReference>
<name>A0A285VQK7_9MICO</name>
<protein>
    <submittedName>
        <fullName evidence="2">Bifunctional non-homologous end joining protein LigD</fullName>
    </submittedName>
</protein>
<evidence type="ECO:0000313" key="3">
    <source>
        <dbReference type="Proteomes" id="UP000219688"/>
    </source>
</evidence>
<reference evidence="3" key="1">
    <citation type="submission" date="2017-08" db="EMBL/GenBank/DDBJ databases">
        <authorList>
            <person name="Varghese N."/>
            <person name="Submissions S."/>
        </authorList>
    </citation>
    <scope>NUCLEOTIDE SEQUENCE [LARGE SCALE GENOMIC DNA]</scope>
    <source>
        <strain evidence="3">USBA17B2</strain>
    </source>
</reference>
<dbReference type="PANTHER" id="PTHR42705">
    <property type="entry name" value="BIFUNCTIONAL NON-HOMOLOGOUS END JOINING PROTEIN LIGD"/>
    <property type="match status" value="1"/>
</dbReference>
<dbReference type="InterPro" id="IPR014145">
    <property type="entry name" value="LigD_pol_dom"/>
</dbReference>
<gene>
    <name evidence="2" type="ORF">SAMN05421879_107122</name>
</gene>